<dbReference type="SUPFAM" id="SSF52540">
    <property type="entry name" value="P-loop containing nucleoside triphosphate hydrolases"/>
    <property type="match status" value="1"/>
</dbReference>
<dbReference type="GO" id="GO:0005525">
    <property type="term" value="F:GTP binding"/>
    <property type="evidence" value="ECO:0007669"/>
    <property type="project" value="InterPro"/>
</dbReference>
<feature type="transmembrane region" description="Helical" evidence="11">
    <location>
        <begin position="425"/>
        <end position="452"/>
    </location>
</feature>
<dbReference type="Pfam" id="PF00071">
    <property type="entry name" value="Ras"/>
    <property type="match status" value="1"/>
</dbReference>
<keyword evidence="4 11" id="KW-0328">Glycosyltransferase</keyword>
<dbReference type="InterPro" id="IPR005599">
    <property type="entry name" value="GPI_mannosylTrfase"/>
</dbReference>
<feature type="transmembrane region" description="Helical" evidence="11">
    <location>
        <begin position="213"/>
        <end position="232"/>
    </location>
</feature>
<comment type="subcellular location">
    <subcellularLocation>
        <location evidence="1 11">Endoplasmic reticulum membrane</location>
        <topology evidence="1 11">Multi-pass membrane protein</topology>
    </subcellularLocation>
</comment>
<dbReference type="AlphaFoldDB" id="A0A9N9WWP7"/>
<evidence type="ECO:0000256" key="4">
    <source>
        <dbReference type="ARBA" id="ARBA00022676"/>
    </source>
</evidence>
<reference evidence="12" key="1">
    <citation type="submission" date="2022-01" db="EMBL/GenBank/DDBJ databases">
        <authorList>
            <person name="King R."/>
        </authorList>
    </citation>
    <scope>NUCLEOTIDE SEQUENCE</scope>
</reference>
<keyword evidence="8 11" id="KW-1133">Transmembrane helix</keyword>
<evidence type="ECO:0000256" key="2">
    <source>
        <dbReference type="ARBA" id="ARBA00004687"/>
    </source>
</evidence>
<feature type="transmembrane region" description="Helical" evidence="11">
    <location>
        <begin position="581"/>
        <end position="599"/>
    </location>
</feature>
<feature type="transmembrane region" description="Helical" evidence="11">
    <location>
        <begin position="502"/>
        <end position="520"/>
    </location>
</feature>
<keyword evidence="5" id="KW-0808">Transferase</keyword>
<dbReference type="PROSITE" id="PS51421">
    <property type="entry name" value="RAS"/>
    <property type="match status" value="1"/>
</dbReference>
<keyword evidence="6 11" id="KW-0812">Transmembrane</keyword>
<evidence type="ECO:0000313" key="12">
    <source>
        <dbReference type="EMBL" id="CAG9806892.1"/>
    </source>
</evidence>
<evidence type="ECO:0000256" key="6">
    <source>
        <dbReference type="ARBA" id="ARBA00022692"/>
    </source>
</evidence>
<dbReference type="SMART" id="SM00173">
    <property type="entry name" value="RAS"/>
    <property type="match status" value="1"/>
</dbReference>
<dbReference type="SMART" id="SM00175">
    <property type="entry name" value="RAB"/>
    <property type="match status" value="1"/>
</dbReference>
<dbReference type="Proteomes" id="UP001153620">
    <property type="component" value="Chromosome 3"/>
</dbReference>
<feature type="transmembrane region" description="Helical" evidence="11">
    <location>
        <begin position="274"/>
        <end position="292"/>
    </location>
</feature>
<reference evidence="12" key="2">
    <citation type="submission" date="2022-10" db="EMBL/GenBank/DDBJ databases">
        <authorList>
            <consortium name="ENA_rothamsted_submissions"/>
            <consortium name="culmorum"/>
            <person name="King R."/>
        </authorList>
    </citation>
    <scope>NUCLEOTIDE SEQUENCE</scope>
</reference>
<evidence type="ECO:0000256" key="7">
    <source>
        <dbReference type="ARBA" id="ARBA00022824"/>
    </source>
</evidence>
<evidence type="ECO:0000256" key="11">
    <source>
        <dbReference type="RuleBase" id="RU363075"/>
    </source>
</evidence>
<dbReference type="PROSITE" id="PS51420">
    <property type="entry name" value="RHO"/>
    <property type="match status" value="1"/>
</dbReference>
<dbReference type="InterPro" id="IPR005225">
    <property type="entry name" value="Small_GTP-bd"/>
</dbReference>
<evidence type="ECO:0000256" key="9">
    <source>
        <dbReference type="ARBA" id="ARBA00023136"/>
    </source>
</evidence>
<dbReference type="SMART" id="SM00174">
    <property type="entry name" value="RHO"/>
    <property type="match status" value="1"/>
</dbReference>
<dbReference type="CDD" id="cd00157">
    <property type="entry name" value="Rho"/>
    <property type="match status" value="1"/>
</dbReference>
<feature type="transmembrane region" description="Helical" evidence="11">
    <location>
        <begin position="368"/>
        <end position="388"/>
    </location>
</feature>
<accession>A0A9N9WWP7</accession>
<comment type="similarity">
    <text evidence="10">Belongs to the glycosyltransferase 22 family. PIGZ subfamily.</text>
</comment>
<evidence type="ECO:0000256" key="8">
    <source>
        <dbReference type="ARBA" id="ARBA00022989"/>
    </source>
</evidence>
<evidence type="ECO:0000256" key="5">
    <source>
        <dbReference type="ARBA" id="ARBA00022679"/>
    </source>
</evidence>
<dbReference type="EMBL" id="OU895879">
    <property type="protein sequence ID" value="CAG9806892.1"/>
    <property type="molecule type" value="Genomic_DNA"/>
</dbReference>
<dbReference type="GO" id="GO:0000026">
    <property type="term" value="F:alpha-1,2-mannosyltransferase activity"/>
    <property type="evidence" value="ECO:0007669"/>
    <property type="project" value="TreeGrafter"/>
</dbReference>
<keyword evidence="3" id="KW-0337">GPI-anchor biosynthesis</keyword>
<dbReference type="Pfam" id="PF03901">
    <property type="entry name" value="Glyco_transf_22"/>
    <property type="match status" value="1"/>
</dbReference>
<dbReference type="PANTHER" id="PTHR22760">
    <property type="entry name" value="GLYCOSYLTRANSFERASE"/>
    <property type="match status" value="1"/>
</dbReference>
<dbReference type="EC" id="2.4.1.-" evidence="11"/>
<dbReference type="Gene3D" id="3.40.50.300">
    <property type="entry name" value="P-loop containing nucleotide triphosphate hydrolases"/>
    <property type="match status" value="1"/>
</dbReference>
<name>A0A9N9WWP7_9DIPT</name>
<dbReference type="PANTHER" id="PTHR22760:SF3">
    <property type="entry name" value="GPI MANNOSYLTRANSFERASE 4"/>
    <property type="match status" value="1"/>
</dbReference>
<dbReference type="PROSITE" id="PS51419">
    <property type="entry name" value="RAB"/>
    <property type="match status" value="1"/>
</dbReference>
<sequence length="882" mass="102678">MNIVKIAVVGDSVVGKTCLIYRYCHDIFLEQDNSLNIDKEETEVTIDGTNYTINLVEPKTDEDANRYRPFYYKNSKVIILCFGIEDRLSFENISNKWIPDLKHLSCKPISFILVATKIDLRDDSNSSEAFIKTAEGEGLAKKIGARRFIECSAMSNVGVKDAIEEALRVATDKTTNGSDSATNDDDYAESVLRKIENEQRLAKKRKFAKISEGFSLFTYFFFILIRVVLVFVPQYGYIHPDEFFQSSEVISGEVFELEHTRTWEFNSTMPIRSYAIPFIYLKIPMVVLKFILMFTKMLFGIDLLTSYIILVFPRIIICLISFLNDYSIYQICRAYNLKYDIRLVTFASSAVVLTFGIRTFSNTIEMTLCSLLLYLVSDCMILSNTVIYQKEFLEEKYENAKNIGDRVKYFKMRMSLPHHSYSKCAMISSICVIGIFNRPTFICFGLPLVFFWMLRGMGTSKTVTFTDFNLRMLFFITSTLPSFFIIVIIDSLYYGYLSLAQIYIMDISIYSFLVTPVNFIRYNINSSNTAAHGEHPKWLHFLINIPLLYNILGIIAIVSFLNMFYKFCRKEYQNLPQTQSFVFMMTSAIFAPIFMLSFFNHQEPRFLIPITAPLILLHSPKLITGVNISNYLRESNWNLVRFLSSYVNVSVRGRVILKIWYMMNIIFTIFFGFIHQAGVVQLTDYMSSYYHQENIKQIHLVTSHIYNIPESLLVIPNSNIILTNPETGIKYKSSRRFFIYEYGSMDIEQMFKRMKIVLDAAELKLRMRNVNYDVFIAIPSSQAYELNQMFYKHQKLITYKEEQIFYPHLSTEAFPNFYTTIHPCEINTNVDELDETCGLENYDDIKDEWTIPGVLRRVSLTAHQFGLALYKVEIRRKKQQFS</sequence>
<feature type="transmembrane region" description="Helical" evidence="11">
    <location>
        <begin position="343"/>
        <end position="361"/>
    </location>
</feature>
<comment type="pathway">
    <text evidence="2">Glycolipid biosynthesis; glycosylphosphatidylinositol-anchor biosynthesis.</text>
</comment>
<dbReference type="NCBIfam" id="TIGR00231">
    <property type="entry name" value="small_GTP"/>
    <property type="match status" value="1"/>
</dbReference>
<proteinExistence type="inferred from homology"/>
<dbReference type="GO" id="GO:0006506">
    <property type="term" value="P:GPI anchor biosynthetic process"/>
    <property type="evidence" value="ECO:0007669"/>
    <property type="project" value="UniProtKB-KW"/>
</dbReference>
<protein>
    <recommendedName>
        <fullName evidence="11">Mannosyltransferase</fullName>
        <ecNumber evidence="11">2.4.1.-</ecNumber>
    </recommendedName>
</protein>
<dbReference type="InterPro" id="IPR001806">
    <property type="entry name" value="Small_GTPase"/>
</dbReference>
<dbReference type="GO" id="GO:0003924">
    <property type="term" value="F:GTPase activity"/>
    <property type="evidence" value="ECO:0007669"/>
    <property type="project" value="InterPro"/>
</dbReference>
<feature type="transmembrane region" description="Helical" evidence="11">
    <location>
        <begin position="473"/>
        <end position="496"/>
    </location>
</feature>
<feature type="transmembrane region" description="Helical" evidence="11">
    <location>
        <begin position="659"/>
        <end position="678"/>
    </location>
</feature>
<dbReference type="InterPro" id="IPR027417">
    <property type="entry name" value="P-loop_NTPase"/>
</dbReference>
<evidence type="ECO:0000256" key="1">
    <source>
        <dbReference type="ARBA" id="ARBA00004477"/>
    </source>
</evidence>
<organism evidence="12 13">
    <name type="scientific">Chironomus riparius</name>
    <dbReference type="NCBI Taxonomy" id="315576"/>
    <lineage>
        <taxon>Eukaryota</taxon>
        <taxon>Metazoa</taxon>
        <taxon>Ecdysozoa</taxon>
        <taxon>Arthropoda</taxon>
        <taxon>Hexapoda</taxon>
        <taxon>Insecta</taxon>
        <taxon>Pterygota</taxon>
        <taxon>Neoptera</taxon>
        <taxon>Endopterygota</taxon>
        <taxon>Diptera</taxon>
        <taxon>Nematocera</taxon>
        <taxon>Chironomoidea</taxon>
        <taxon>Chironomidae</taxon>
        <taxon>Chironominae</taxon>
        <taxon>Chironomus</taxon>
    </lineage>
</organism>
<keyword evidence="13" id="KW-1185">Reference proteome</keyword>
<dbReference type="GO" id="GO:0005789">
    <property type="term" value="C:endoplasmic reticulum membrane"/>
    <property type="evidence" value="ECO:0007669"/>
    <property type="project" value="UniProtKB-SubCell"/>
</dbReference>
<evidence type="ECO:0000256" key="10">
    <source>
        <dbReference type="ARBA" id="ARBA00038466"/>
    </source>
</evidence>
<evidence type="ECO:0000256" key="3">
    <source>
        <dbReference type="ARBA" id="ARBA00022502"/>
    </source>
</evidence>
<feature type="transmembrane region" description="Helical" evidence="11">
    <location>
        <begin position="541"/>
        <end position="561"/>
    </location>
</feature>
<keyword evidence="9 11" id="KW-0472">Membrane</keyword>
<feature type="transmembrane region" description="Helical" evidence="11">
    <location>
        <begin position="304"/>
        <end position="323"/>
    </location>
</feature>
<dbReference type="PRINTS" id="PR00449">
    <property type="entry name" value="RASTRNSFRMNG"/>
</dbReference>
<evidence type="ECO:0000313" key="13">
    <source>
        <dbReference type="Proteomes" id="UP001153620"/>
    </source>
</evidence>
<gene>
    <name evidence="12" type="ORF">CHIRRI_LOCUS9746</name>
</gene>
<dbReference type="OrthoDB" id="10066429at2759"/>
<keyword evidence="7 11" id="KW-0256">Endoplasmic reticulum</keyword>